<sequence>MANICIYMFKSVYLIYRVKICSSVEEMSGAMKKTGNGRRKIEIKRIEKEEERQVCFSKRRASLFNKANELSHLCGAQLAVVVFSPGGKPFSYGHPSYDSILDRFSCRPSPPPSCLLPPHPFGKPVIHALCRQESELREQLEAERRRKEALKEVLRRPWGPVADLLNEDLEELGLPELDKLQTALVQIRAEAVSRAEQLAMETLQATSTSVFPRISSNAGALVAASPAAGSAGAPMEFAYMPPYVNRLV</sequence>
<evidence type="ECO:0000256" key="3">
    <source>
        <dbReference type="ARBA" id="ARBA00023125"/>
    </source>
</evidence>
<dbReference type="AlphaFoldDB" id="A0A8J5IP04"/>
<comment type="caution">
    <text evidence="8">The sequence shown here is derived from an EMBL/GenBank/DDBJ whole genome shotgun (WGS) entry which is preliminary data.</text>
</comment>
<dbReference type="SMART" id="SM00432">
    <property type="entry name" value="MADS"/>
    <property type="match status" value="1"/>
</dbReference>
<protein>
    <recommendedName>
        <fullName evidence="7">MADS-box domain-containing protein</fullName>
    </recommendedName>
</protein>
<dbReference type="InterPro" id="IPR036879">
    <property type="entry name" value="TF_MADSbox_sf"/>
</dbReference>
<evidence type="ECO:0000313" key="8">
    <source>
        <dbReference type="EMBL" id="KAG6536828.1"/>
    </source>
</evidence>
<keyword evidence="9" id="KW-1185">Reference proteome</keyword>
<dbReference type="GO" id="GO:0005634">
    <property type="term" value="C:nucleus"/>
    <property type="evidence" value="ECO:0007669"/>
    <property type="project" value="UniProtKB-SubCell"/>
</dbReference>
<dbReference type="Pfam" id="PF00319">
    <property type="entry name" value="SRF-TF"/>
    <property type="match status" value="1"/>
</dbReference>
<dbReference type="GO" id="GO:0000978">
    <property type="term" value="F:RNA polymerase II cis-regulatory region sequence-specific DNA binding"/>
    <property type="evidence" value="ECO:0007669"/>
    <property type="project" value="TreeGrafter"/>
</dbReference>
<organism evidence="8 9">
    <name type="scientific">Zingiber officinale</name>
    <name type="common">Ginger</name>
    <name type="synonym">Amomum zingiber</name>
    <dbReference type="NCBI Taxonomy" id="94328"/>
    <lineage>
        <taxon>Eukaryota</taxon>
        <taxon>Viridiplantae</taxon>
        <taxon>Streptophyta</taxon>
        <taxon>Embryophyta</taxon>
        <taxon>Tracheophyta</taxon>
        <taxon>Spermatophyta</taxon>
        <taxon>Magnoliopsida</taxon>
        <taxon>Liliopsida</taxon>
        <taxon>Zingiberales</taxon>
        <taxon>Zingiberaceae</taxon>
        <taxon>Zingiber</taxon>
    </lineage>
</organism>
<keyword evidence="4" id="KW-0804">Transcription</keyword>
<comment type="subcellular location">
    <subcellularLocation>
        <location evidence="1">Nucleus</location>
    </subcellularLocation>
</comment>
<evidence type="ECO:0000256" key="6">
    <source>
        <dbReference type="SAM" id="Coils"/>
    </source>
</evidence>
<dbReference type="PROSITE" id="PS50066">
    <property type="entry name" value="MADS_BOX_2"/>
    <property type="match status" value="1"/>
</dbReference>
<evidence type="ECO:0000256" key="1">
    <source>
        <dbReference type="ARBA" id="ARBA00004123"/>
    </source>
</evidence>
<evidence type="ECO:0000313" key="9">
    <source>
        <dbReference type="Proteomes" id="UP000734854"/>
    </source>
</evidence>
<feature type="domain" description="MADS-box" evidence="7">
    <location>
        <begin position="36"/>
        <end position="96"/>
    </location>
</feature>
<keyword evidence="5" id="KW-0539">Nucleus</keyword>
<dbReference type="Proteomes" id="UP000734854">
    <property type="component" value="Unassembled WGS sequence"/>
</dbReference>
<dbReference type="FunFam" id="3.40.1810.10:FF:000006">
    <property type="entry name" value="Agamous-like MADS-box protein AGL62"/>
    <property type="match status" value="1"/>
</dbReference>
<evidence type="ECO:0000259" key="7">
    <source>
        <dbReference type="PROSITE" id="PS50066"/>
    </source>
</evidence>
<reference evidence="8 9" key="1">
    <citation type="submission" date="2020-08" db="EMBL/GenBank/DDBJ databases">
        <title>Plant Genome Project.</title>
        <authorList>
            <person name="Zhang R.-G."/>
        </authorList>
    </citation>
    <scope>NUCLEOTIDE SEQUENCE [LARGE SCALE GENOMIC DNA]</scope>
    <source>
        <tissue evidence="8">Rhizome</tissue>
    </source>
</reference>
<name>A0A8J5IP04_ZINOF</name>
<dbReference type="PRINTS" id="PR00404">
    <property type="entry name" value="MADSDOMAIN"/>
</dbReference>
<feature type="coiled-coil region" evidence="6">
    <location>
        <begin position="126"/>
        <end position="153"/>
    </location>
</feature>
<dbReference type="GO" id="GO:0000981">
    <property type="term" value="F:DNA-binding transcription factor activity, RNA polymerase II-specific"/>
    <property type="evidence" value="ECO:0007669"/>
    <property type="project" value="TreeGrafter"/>
</dbReference>
<evidence type="ECO:0000256" key="4">
    <source>
        <dbReference type="ARBA" id="ARBA00023163"/>
    </source>
</evidence>
<dbReference type="Gene3D" id="3.40.1810.10">
    <property type="entry name" value="Transcription factor, MADS-box"/>
    <property type="match status" value="1"/>
</dbReference>
<dbReference type="GO" id="GO:0046983">
    <property type="term" value="F:protein dimerization activity"/>
    <property type="evidence" value="ECO:0007669"/>
    <property type="project" value="InterPro"/>
</dbReference>
<accession>A0A8J5IP04</accession>
<dbReference type="SUPFAM" id="SSF55455">
    <property type="entry name" value="SRF-like"/>
    <property type="match status" value="1"/>
</dbReference>
<dbReference type="InterPro" id="IPR002100">
    <property type="entry name" value="TF_MADSbox"/>
</dbReference>
<dbReference type="PANTHER" id="PTHR11945">
    <property type="entry name" value="MADS BOX PROTEIN"/>
    <property type="match status" value="1"/>
</dbReference>
<evidence type="ECO:0000256" key="5">
    <source>
        <dbReference type="ARBA" id="ARBA00023242"/>
    </source>
</evidence>
<dbReference type="PANTHER" id="PTHR11945:SF629">
    <property type="entry name" value="OS02G0164450 PROTEIN"/>
    <property type="match status" value="1"/>
</dbReference>
<dbReference type="EMBL" id="JACMSC010000001">
    <property type="protein sequence ID" value="KAG6536828.1"/>
    <property type="molecule type" value="Genomic_DNA"/>
</dbReference>
<proteinExistence type="predicted"/>
<keyword evidence="2" id="KW-0805">Transcription regulation</keyword>
<keyword evidence="6" id="KW-0175">Coiled coil</keyword>
<gene>
    <name evidence="8" type="ORF">ZIOFF_001899</name>
</gene>
<evidence type="ECO:0000256" key="2">
    <source>
        <dbReference type="ARBA" id="ARBA00023015"/>
    </source>
</evidence>
<keyword evidence="3" id="KW-0238">DNA-binding</keyword>